<gene>
    <name evidence="1" type="ORF">J2800_003637</name>
</gene>
<dbReference type="InterPro" id="IPR036271">
    <property type="entry name" value="Tet_transcr_reg_TetR-rel_C_sf"/>
</dbReference>
<evidence type="ECO:0000313" key="2">
    <source>
        <dbReference type="Proteomes" id="UP001262754"/>
    </source>
</evidence>
<organism evidence="1 2">
    <name type="scientific">Caulobacter rhizosphaerae</name>
    <dbReference type="NCBI Taxonomy" id="2010972"/>
    <lineage>
        <taxon>Bacteria</taxon>
        <taxon>Pseudomonadati</taxon>
        <taxon>Pseudomonadota</taxon>
        <taxon>Alphaproteobacteria</taxon>
        <taxon>Caulobacterales</taxon>
        <taxon>Caulobacteraceae</taxon>
        <taxon>Caulobacter</taxon>
    </lineage>
</organism>
<accession>A0ABU1N388</accession>
<name>A0ABU1N388_9CAUL</name>
<dbReference type="Proteomes" id="UP001262754">
    <property type="component" value="Unassembled WGS sequence"/>
</dbReference>
<dbReference type="SUPFAM" id="SSF48498">
    <property type="entry name" value="Tetracyclin repressor-like, C-terminal domain"/>
    <property type="match status" value="1"/>
</dbReference>
<protein>
    <submittedName>
        <fullName evidence="1">Tfp pilus assembly protein PilP</fullName>
    </submittedName>
</protein>
<comment type="caution">
    <text evidence="1">The sequence shown here is derived from an EMBL/GenBank/DDBJ whole genome shotgun (WGS) entry which is preliminary data.</text>
</comment>
<sequence>MAAACLTRLALEDLDQLMAIAKRHPDDPVAQIRAIVTAAATKVTQPGYRGWLLSNLEAEISDQDHPIRRVSKLYKTRLRDHLIETARHAGFGAPASLADGLLLLIEGVGASWHSLGAVGPAANLTLNCELLMQGHRAVAHAA</sequence>
<dbReference type="Gene3D" id="1.10.357.10">
    <property type="entry name" value="Tetracycline Repressor, domain 2"/>
    <property type="match status" value="1"/>
</dbReference>
<proteinExistence type="predicted"/>
<dbReference type="EMBL" id="JAVDRL010000010">
    <property type="protein sequence ID" value="MDR6532877.1"/>
    <property type="molecule type" value="Genomic_DNA"/>
</dbReference>
<keyword evidence="2" id="KW-1185">Reference proteome</keyword>
<reference evidence="1 2" key="1">
    <citation type="submission" date="2023-07" db="EMBL/GenBank/DDBJ databases">
        <title>Sorghum-associated microbial communities from plants grown in Nebraska, USA.</title>
        <authorList>
            <person name="Schachtman D."/>
        </authorList>
    </citation>
    <scope>NUCLEOTIDE SEQUENCE [LARGE SCALE GENOMIC DNA]</scope>
    <source>
        <strain evidence="1 2">DS2154</strain>
    </source>
</reference>
<evidence type="ECO:0000313" key="1">
    <source>
        <dbReference type="EMBL" id="MDR6532877.1"/>
    </source>
</evidence>